<name>A0ABX5M6X8_9PROT</name>
<keyword evidence="3 5" id="KW-0067">ATP-binding</keyword>
<dbReference type="EMBL" id="QICQ01000013">
    <property type="protein sequence ID" value="PXV81088.1"/>
    <property type="molecule type" value="Genomic_DNA"/>
</dbReference>
<dbReference type="RefSeq" id="WP_011634124.1">
    <property type="nucleotide sequence ID" value="NZ_FNYF01000018.1"/>
</dbReference>
<dbReference type="NCBIfam" id="TIGR00152">
    <property type="entry name" value="dephospho-CoA kinase"/>
    <property type="match status" value="1"/>
</dbReference>
<evidence type="ECO:0000313" key="8">
    <source>
        <dbReference type="Proteomes" id="UP000247780"/>
    </source>
</evidence>
<evidence type="ECO:0000256" key="6">
    <source>
        <dbReference type="NCBIfam" id="TIGR00152"/>
    </source>
</evidence>
<dbReference type="SUPFAM" id="SSF52540">
    <property type="entry name" value="P-loop containing nucleoside triphosphate hydrolases"/>
    <property type="match status" value="1"/>
</dbReference>
<protein>
    <recommendedName>
        <fullName evidence="5 6">Dephospho-CoA kinase</fullName>
        <ecNumber evidence="5 6">2.7.1.24</ecNumber>
    </recommendedName>
    <alternativeName>
        <fullName evidence="5">Dephosphocoenzyme A kinase</fullName>
    </alternativeName>
</protein>
<evidence type="ECO:0000313" key="7">
    <source>
        <dbReference type="EMBL" id="PXV81088.1"/>
    </source>
</evidence>
<feature type="binding site" evidence="5">
    <location>
        <begin position="12"/>
        <end position="17"/>
    </location>
    <ligand>
        <name>ATP</name>
        <dbReference type="ChEBI" id="CHEBI:30616"/>
    </ligand>
</feature>
<dbReference type="InterPro" id="IPR001977">
    <property type="entry name" value="Depp_CoAkinase"/>
</dbReference>
<keyword evidence="4 5" id="KW-0173">Coenzyme A biosynthesis</keyword>
<dbReference type="PANTHER" id="PTHR10695:SF46">
    <property type="entry name" value="BIFUNCTIONAL COENZYME A SYNTHASE-RELATED"/>
    <property type="match status" value="1"/>
</dbReference>
<comment type="function">
    <text evidence="5">Catalyzes the phosphorylation of the 3'-hydroxyl group of dephosphocoenzyme A to form coenzyme A.</text>
</comment>
<comment type="caution">
    <text evidence="7">The sequence shown here is derived from an EMBL/GenBank/DDBJ whole genome shotgun (WGS) entry which is preliminary data.</text>
</comment>
<dbReference type="HAMAP" id="MF_00376">
    <property type="entry name" value="Dephospho_CoA_kinase"/>
    <property type="match status" value="1"/>
</dbReference>
<comment type="subcellular location">
    <subcellularLocation>
        <location evidence="5">Cytoplasm</location>
    </subcellularLocation>
</comment>
<dbReference type="Proteomes" id="UP000247780">
    <property type="component" value="Unassembled WGS sequence"/>
</dbReference>
<evidence type="ECO:0000256" key="3">
    <source>
        <dbReference type="ARBA" id="ARBA00022840"/>
    </source>
</evidence>
<dbReference type="CDD" id="cd02022">
    <property type="entry name" value="DPCK"/>
    <property type="match status" value="1"/>
</dbReference>
<dbReference type="EC" id="2.7.1.24" evidence="5 6"/>
<evidence type="ECO:0000256" key="5">
    <source>
        <dbReference type="HAMAP-Rule" id="MF_00376"/>
    </source>
</evidence>
<comment type="catalytic activity">
    <reaction evidence="5">
        <text>3'-dephospho-CoA + ATP = ADP + CoA + H(+)</text>
        <dbReference type="Rhea" id="RHEA:18245"/>
        <dbReference type="ChEBI" id="CHEBI:15378"/>
        <dbReference type="ChEBI" id="CHEBI:30616"/>
        <dbReference type="ChEBI" id="CHEBI:57287"/>
        <dbReference type="ChEBI" id="CHEBI:57328"/>
        <dbReference type="ChEBI" id="CHEBI:456216"/>
        <dbReference type="EC" id="2.7.1.24"/>
    </reaction>
</comment>
<proteinExistence type="inferred from homology"/>
<gene>
    <name evidence="5" type="primary">coaE</name>
    <name evidence="7" type="ORF">C8R14_11366</name>
</gene>
<evidence type="ECO:0000256" key="4">
    <source>
        <dbReference type="ARBA" id="ARBA00022993"/>
    </source>
</evidence>
<comment type="similarity">
    <text evidence="1 5">Belongs to the CoaE family.</text>
</comment>
<keyword evidence="5" id="KW-0808">Transferase</keyword>
<dbReference type="PROSITE" id="PS51219">
    <property type="entry name" value="DPCK"/>
    <property type="match status" value="1"/>
</dbReference>
<dbReference type="Gene3D" id="3.40.50.300">
    <property type="entry name" value="P-loop containing nucleotide triphosphate hydrolases"/>
    <property type="match status" value="1"/>
</dbReference>
<organism evidence="7 8">
    <name type="scientific">Nitrosomonas eutropha</name>
    <dbReference type="NCBI Taxonomy" id="916"/>
    <lineage>
        <taxon>Bacteria</taxon>
        <taxon>Pseudomonadati</taxon>
        <taxon>Pseudomonadota</taxon>
        <taxon>Betaproteobacteria</taxon>
        <taxon>Nitrosomonadales</taxon>
        <taxon>Nitrosomonadaceae</taxon>
        <taxon>Nitrosomonas</taxon>
    </lineage>
</organism>
<dbReference type="PANTHER" id="PTHR10695">
    <property type="entry name" value="DEPHOSPHO-COA KINASE-RELATED"/>
    <property type="match status" value="1"/>
</dbReference>
<keyword evidence="5" id="KW-0963">Cytoplasm</keyword>
<dbReference type="Pfam" id="PF01121">
    <property type="entry name" value="CoaE"/>
    <property type="match status" value="1"/>
</dbReference>
<reference evidence="7 8" key="1">
    <citation type="submission" date="2018-04" db="EMBL/GenBank/DDBJ databases">
        <title>Active sludge and wastewater microbial communities from Klosterneuburg, Austria.</title>
        <authorList>
            <person name="Wagner M."/>
        </authorList>
    </citation>
    <scope>NUCLEOTIDE SEQUENCE [LARGE SCALE GENOMIC DNA]</scope>
    <source>
        <strain evidence="7 8">Nm 57</strain>
    </source>
</reference>
<dbReference type="InterPro" id="IPR027417">
    <property type="entry name" value="P-loop_NTPase"/>
</dbReference>
<evidence type="ECO:0000256" key="1">
    <source>
        <dbReference type="ARBA" id="ARBA00009018"/>
    </source>
</evidence>
<comment type="pathway">
    <text evidence="5">Cofactor biosynthesis; coenzyme A biosynthesis; CoA from (R)-pantothenate: step 5/5.</text>
</comment>
<keyword evidence="2 5" id="KW-0547">Nucleotide-binding</keyword>
<evidence type="ECO:0000256" key="2">
    <source>
        <dbReference type="ARBA" id="ARBA00022741"/>
    </source>
</evidence>
<keyword evidence="8" id="KW-1185">Reference proteome</keyword>
<keyword evidence="5 7" id="KW-0418">Kinase</keyword>
<accession>A0ABX5M6X8</accession>
<dbReference type="GO" id="GO:0016301">
    <property type="term" value="F:kinase activity"/>
    <property type="evidence" value="ECO:0007669"/>
    <property type="project" value="UniProtKB-KW"/>
</dbReference>
<sequence length="203" mass="22950">MGFIIGLTGGIGSGKTSVADLFQELGIEIIDTDHLAHELIRPGGSAIQGIRVVFGDHFILEDGSLNRVAMRELVFSDEVARRKLEAILHPLIYQESRRRLPLIQSSYGILVVPLLLEAEDYPELIDRVLVVDCPESLQISRTMQRSKLKEQEVRKVMAAQCSRDERLALADDVIINDSDNQHLRQQVRMLHQKYLALVDKHSF</sequence>